<gene>
    <name evidence="3" type="ORF">D5R93_07865</name>
</gene>
<feature type="transmembrane region" description="Helical" evidence="1">
    <location>
        <begin position="100"/>
        <end position="124"/>
    </location>
</feature>
<dbReference type="EMBL" id="CP032514">
    <property type="protein sequence ID" value="AYD89960.1"/>
    <property type="molecule type" value="Genomic_DNA"/>
</dbReference>
<feature type="transmembrane region" description="Helical" evidence="1">
    <location>
        <begin position="15"/>
        <end position="34"/>
    </location>
</feature>
<reference evidence="3 4" key="1">
    <citation type="submission" date="2018-09" db="EMBL/GenBank/DDBJ databases">
        <authorList>
            <person name="Li J."/>
        </authorList>
    </citation>
    <scope>NUCLEOTIDE SEQUENCE [LARGE SCALE GENOMIC DNA]</scope>
    <source>
        <strain evidence="3 4">2129</strain>
    </source>
</reference>
<keyword evidence="3" id="KW-0547">Nucleotide-binding</keyword>
<evidence type="ECO:0000313" key="3">
    <source>
        <dbReference type="EMBL" id="AYD89960.1"/>
    </source>
</evidence>
<accession>A0ABN5PSY8</accession>
<keyword evidence="3" id="KW-0067">ATP-binding</keyword>
<feature type="domain" description="Sensor histidine kinase NatK-like C-terminal" evidence="2">
    <location>
        <begin position="347"/>
        <end position="453"/>
    </location>
</feature>
<evidence type="ECO:0000256" key="1">
    <source>
        <dbReference type="SAM" id="Phobius"/>
    </source>
</evidence>
<dbReference type="GO" id="GO:0005524">
    <property type="term" value="F:ATP binding"/>
    <property type="evidence" value="ECO:0007669"/>
    <property type="project" value="UniProtKB-KW"/>
</dbReference>
<keyword evidence="1" id="KW-0472">Membrane</keyword>
<feature type="transmembrane region" description="Helical" evidence="1">
    <location>
        <begin position="71"/>
        <end position="93"/>
    </location>
</feature>
<feature type="transmembrane region" description="Helical" evidence="1">
    <location>
        <begin position="46"/>
        <end position="65"/>
    </location>
</feature>
<dbReference type="Gene3D" id="3.30.565.10">
    <property type="entry name" value="Histidine kinase-like ATPase, C-terminal domain"/>
    <property type="match status" value="1"/>
</dbReference>
<dbReference type="RefSeq" id="WP_120204638.1">
    <property type="nucleotide sequence ID" value="NZ_CP032514.1"/>
</dbReference>
<protein>
    <submittedName>
        <fullName evidence="3">ATP-binding protein</fullName>
    </submittedName>
</protein>
<dbReference type="CDD" id="cd16935">
    <property type="entry name" value="HATPase_AgrC-ComD-like"/>
    <property type="match status" value="1"/>
</dbReference>
<keyword evidence="1" id="KW-1133">Transmembrane helix</keyword>
<feature type="transmembrane region" description="Helical" evidence="1">
    <location>
        <begin position="144"/>
        <end position="163"/>
    </location>
</feature>
<sequence length="461" mass="49848">MTPVNLPIQEALPDIPRLWTALAEWGACLLYVLVARGQQDRPARAVVVVAVIVAALPTLCAYHLGAGSLPTTLWLPGMVGAVALMWLVLHLALGGPVRRCAYLVVRAFVLAELVASLQWQLSLFLSESFLPQRLLPEIPQADPAALTLLLVLDTLLLALVYPLERGRGHGRVVPTSRFLVLSAAIAAITFAMSNLSFMTTSTPFSARLGAEIFYVRTLVDLCGFVVLYAQLEQDREAQAAREVVAVRALLHSQHDQYLASKRVTDVVNRRYHDLRNLVTAIRAETDPGLRRDQLDELEDSVRPYGAHYRTGNPVLDVILTDKGQACVEHGITLTAMADGAAVGFISTVDLATIVGNALDNAVEACAQVGDADRRLVRLDLRAHHGLVLLEVENTFATPPVFSADGSELVTSKEDATAHGFGVTSIRHAAAGYGGEVTVGVTQEDTFVLRVLLPVPSSARRR</sequence>
<name>A0ABN5PSY8_9ACTO</name>
<evidence type="ECO:0000313" key="4">
    <source>
        <dbReference type="Proteomes" id="UP000273001"/>
    </source>
</evidence>
<proteinExistence type="predicted"/>
<organism evidence="3 4">
    <name type="scientific">Actinomyces lilanjuaniae</name>
    <dbReference type="NCBI Taxonomy" id="2321394"/>
    <lineage>
        <taxon>Bacteria</taxon>
        <taxon>Bacillati</taxon>
        <taxon>Actinomycetota</taxon>
        <taxon>Actinomycetes</taxon>
        <taxon>Actinomycetales</taxon>
        <taxon>Actinomycetaceae</taxon>
        <taxon>Actinomyces</taxon>
    </lineage>
</organism>
<evidence type="ECO:0000259" key="2">
    <source>
        <dbReference type="Pfam" id="PF14501"/>
    </source>
</evidence>
<keyword evidence="4" id="KW-1185">Reference proteome</keyword>
<keyword evidence="1" id="KW-0812">Transmembrane</keyword>
<dbReference type="SUPFAM" id="SSF55874">
    <property type="entry name" value="ATPase domain of HSP90 chaperone/DNA topoisomerase II/histidine kinase"/>
    <property type="match status" value="1"/>
</dbReference>
<dbReference type="InterPro" id="IPR032834">
    <property type="entry name" value="NatK-like_C"/>
</dbReference>
<dbReference type="Pfam" id="PF14501">
    <property type="entry name" value="HATPase_c_5"/>
    <property type="match status" value="1"/>
</dbReference>
<dbReference type="Proteomes" id="UP000273001">
    <property type="component" value="Chromosome"/>
</dbReference>
<feature type="transmembrane region" description="Helical" evidence="1">
    <location>
        <begin position="175"/>
        <end position="193"/>
    </location>
</feature>
<dbReference type="InterPro" id="IPR036890">
    <property type="entry name" value="HATPase_C_sf"/>
</dbReference>